<sequence>VNSFGACTLMERPCGSGVQRLDVLAFMPDERTQRLLVAQRQQEFSAAAAAHQPRIAEVRVQMHNLRDREGYAVRYGVTAVPTWVFLRDGQELGRIVCELRGSFAEEIGRILAASTQEQDRGNR</sequence>
<dbReference type="SUPFAM" id="SSF52833">
    <property type="entry name" value="Thioredoxin-like"/>
    <property type="match status" value="1"/>
</dbReference>
<evidence type="ECO:0000313" key="1">
    <source>
        <dbReference type="EMBL" id="ESU37775.1"/>
    </source>
</evidence>
<dbReference type="AlphaFoldDB" id="V6TLE6"/>
<reference evidence="1 2" key="2">
    <citation type="journal article" date="2013" name="Genome Biol. Evol.">
        <title>Genome sequencing of Giardia lamblia genotypes A2 and B isolates (DH and GS) and comparative analysis with the genomes of genotypes A1 and E (WB and Pig).</title>
        <authorList>
            <person name="Adam R.D."/>
            <person name="Dahlstrom E.W."/>
            <person name="Martens C.A."/>
            <person name="Bruno D.P."/>
            <person name="Barbian K.D."/>
            <person name="Ricklefs S.M."/>
            <person name="Hernandez M.M."/>
            <person name="Narla N.P."/>
            <person name="Patel R.B."/>
            <person name="Porcella S.F."/>
            <person name="Nash T.E."/>
        </authorList>
    </citation>
    <scope>NUCLEOTIDE SEQUENCE [LARGE SCALE GENOMIC DNA]</scope>
    <source>
        <strain evidence="1 2">DH</strain>
    </source>
</reference>
<dbReference type="VEuPathDB" id="GiardiaDB:GL50803_0033978"/>
<dbReference type="EMBL" id="AHGT01000022">
    <property type="protein sequence ID" value="ESU37775.1"/>
    <property type="molecule type" value="Genomic_DNA"/>
</dbReference>
<reference evidence="2" key="1">
    <citation type="submission" date="2012-02" db="EMBL/GenBank/DDBJ databases">
        <title>Genome sequencing of Giardia lamblia Genotypes A2 and B isolates (DH and GS) and comparative analysis with the genomes of Genotypes A1 and E (WB and Pig).</title>
        <authorList>
            <person name="Adam R."/>
            <person name="Dahlstrom E."/>
            <person name="Martens C."/>
            <person name="Bruno D."/>
            <person name="Barbian K."/>
            <person name="Porcella S.F."/>
            <person name="Nash T."/>
        </authorList>
    </citation>
    <scope>NUCLEOTIDE SEQUENCE</scope>
    <source>
        <strain evidence="2">DH</strain>
    </source>
</reference>
<feature type="non-terminal residue" evidence="1">
    <location>
        <position position="1"/>
    </location>
</feature>
<accession>V6TLE6</accession>
<dbReference type="VEuPathDB" id="GiardiaDB:QR46_4884"/>
<dbReference type="CDD" id="cd02947">
    <property type="entry name" value="TRX_family"/>
    <property type="match status" value="1"/>
</dbReference>
<organism evidence="1 2">
    <name type="scientific">Giardia intestinalis</name>
    <name type="common">Giardia lamblia</name>
    <dbReference type="NCBI Taxonomy" id="5741"/>
    <lineage>
        <taxon>Eukaryota</taxon>
        <taxon>Metamonada</taxon>
        <taxon>Diplomonadida</taxon>
        <taxon>Hexamitidae</taxon>
        <taxon>Giardiinae</taxon>
        <taxon>Giardia</taxon>
    </lineage>
</organism>
<dbReference type="InterPro" id="IPR036249">
    <property type="entry name" value="Thioredoxin-like_sf"/>
</dbReference>
<comment type="caution">
    <text evidence="1">The sequence shown here is derived from an EMBL/GenBank/DDBJ whole genome shotgun (WGS) entry which is preliminary data.</text>
</comment>
<proteinExistence type="predicted"/>
<protein>
    <submittedName>
        <fullName evidence="1">Putative thioredoxin superfamily protein</fullName>
    </submittedName>
</protein>
<gene>
    <name evidence="1" type="ORF">DHA2_152042</name>
</gene>
<name>V6TLE6_GIAIN</name>
<dbReference type="Gene3D" id="3.40.30.10">
    <property type="entry name" value="Glutaredoxin"/>
    <property type="match status" value="1"/>
</dbReference>
<dbReference type="VEuPathDB" id="GiardiaDB:DHA2_152042"/>
<dbReference type="Proteomes" id="UP000018320">
    <property type="component" value="Unassembled WGS sequence"/>
</dbReference>
<evidence type="ECO:0000313" key="2">
    <source>
        <dbReference type="Proteomes" id="UP000018320"/>
    </source>
</evidence>
<dbReference type="VEuPathDB" id="GiardiaDB:GL50581_660"/>